<dbReference type="FunFam" id="1.20.5.110:FF:000101">
    <property type="entry name" value="Serine--tRNA ligase"/>
    <property type="match status" value="1"/>
</dbReference>
<dbReference type="PANTHER" id="PTHR21230:SF79">
    <property type="entry name" value="T-SNARE COILED-COIL HOMOLOGY DOMAIN-CONTAINING PROTEIN"/>
    <property type="match status" value="1"/>
</dbReference>
<dbReference type="AlphaFoldDB" id="A0A2P4YEM1"/>
<comment type="caution">
    <text evidence="8">The sequence shown here is derived from an EMBL/GenBank/DDBJ whole genome shotgun (WGS) entry which is preliminary data.</text>
</comment>
<dbReference type="GO" id="GO:0031201">
    <property type="term" value="C:SNARE complex"/>
    <property type="evidence" value="ECO:0007669"/>
    <property type="project" value="InterPro"/>
</dbReference>
<keyword evidence="2" id="KW-0813">Transport</keyword>
<name>A0A2P4YEM1_9STRA</name>
<dbReference type="GO" id="GO:0015031">
    <property type="term" value="P:protein transport"/>
    <property type="evidence" value="ECO:0007669"/>
    <property type="project" value="UniProtKB-KW"/>
</dbReference>
<evidence type="ECO:0000256" key="3">
    <source>
        <dbReference type="ARBA" id="ARBA00022692"/>
    </source>
</evidence>
<evidence type="ECO:0008006" key="10">
    <source>
        <dbReference type="Google" id="ProtNLM"/>
    </source>
</evidence>
<dbReference type="OrthoDB" id="19261at2759"/>
<dbReference type="CDD" id="cd15861">
    <property type="entry name" value="SNARE_SNAP25N_23N_29N_SEC9N"/>
    <property type="match status" value="1"/>
</dbReference>
<dbReference type="Proteomes" id="UP000237271">
    <property type="component" value="Unassembled WGS sequence"/>
</dbReference>
<evidence type="ECO:0000256" key="6">
    <source>
        <dbReference type="ARBA" id="ARBA00023136"/>
    </source>
</evidence>
<organism evidence="8 9">
    <name type="scientific">Phytophthora palmivora</name>
    <dbReference type="NCBI Taxonomy" id="4796"/>
    <lineage>
        <taxon>Eukaryota</taxon>
        <taxon>Sar</taxon>
        <taxon>Stramenopiles</taxon>
        <taxon>Oomycota</taxon>
        <taxon>Peronosporomycetes</taxon>
        <taxon>Peronosporales</taxon>
        <taxon>Peronosporaceae</taxon>
        <taxon>Phytophthora</taxon>
    </lineage>
</organism>
<feature type="transmembrane region" description="Helical" evidence="7">
    <location>
        <begin position="212"/>
        <end position="230"/>
    </location>
</feature>
<dbReference type="SUPFAM" id="SSF58038">
    <property type="entry name" value="SNARE fusion complex"/>
    <property type="match status" value="1"/>
</dbReference>
<evidence type="ECO:0000256" key="2">
    <source>
        <dbReference type="ARBA" id="ARBA00022448"/>
    </source>
</evidence>
<proteinExistence type="predicted"/>
<dbReference type="GO" id="GO:0000149">
    <property type="term" value="F:SNARE binding"/>
    <property type="evidence" value="ECO:0007669"/>
    <property type="project" value="TreeGrafter"/>
</dbReference>
<dbReference type="PANTHER" id="PTHR21230">
    <property type="entry name" value="VESICLE TRANSPORT V-SNARE PROTEIN VTI1-RELATED"/>
    <property type="match status" value="1"/>
</dbReference>
<keyword evidence="5 7" id="KW-1133">Transmembrane helix</keyword>
<evidence type="ECO:0000256" key="7">
    <source>
        <dbReference type="SAM" id="Phobius"/>
    </source>
</evidence>
<dbReference type="GO" id="GO:0005789">
    <property type="term" value="C:endoplasmic reticulum membrane"/>
    <property type="evidence" value="ECO:0007669"/>
    <property type="project" value="TreeGrafter"/>
</dbReference>
<keyword evidence="4" id="KW-0653">Protein transport</keyword>
<gene>
    <name evidence="8" type="ORF">PHPALM_6512</name>
</gene>
<dbReference type="InterPro" id="IPR044766">
    <property type="entry name" value="NPSN/SNAP25-like_N_SNARE"/>
</dbReference>
<sequence>MAEISYYDADLSDAIEKLNDLMGKVAKAPPGVRPEMLAMAEVKLKEMVELKKGFQLALRQAPRDQVAAFRELRSNDIRCLHLQQQKFEEHCARVEELSSEFRWAKAEQERNGLFGDRAATSAPGARGANGLGNKELLDKTLDIQSKTEQSLMSTAKMVEQSKDVAAATAEVLRGQREHIVEITDAVMGIEDSLQRADKLIRSFARRMATDRVILLFTFLVILGIAGIVGYKSMHPNDTTFYVPDEVTPPDPTELYNTTVAAINSTINSGT</sequence>
<dbReference type="GO" id="GO:0031902">
    <property type="term" value="C:late endosome membrane"/>
    <property type="evidence" value="ECO:0007669"/>
    <property type="project" value="TreeGrafter"/>
</dbReference>
<evidence type="ECO:0000256" key="4">
    <source>
        <dbReference type="ARBA" id="ARBA00022927"/>
    </source>
</evidence>
<reference evidence="8 9" key="1">
    <citation type="journal article" date="2017" name="Genome Biol. Evol.">
        <title>Phytophthora megakarya and P. palmivora, closely related causal agents of cacao black pod rot, underwent increases in genome sizes and gene numbers by different mechanisms.</title>
        <authorList>
            <person name="Ali S.S."/>
            <person name="Shao J."/>
            <person name="Lary D.J."/>
            <person name="Kronmiller B."/>
            <person name="Shen D."/>
            <person name="Strem M.D."/>
            <person name="Amoako-Attah I."/>
            <person name="Akrofi A.Y."/>
            <person name="Begoude B.A."/>
            <person name="Ten Hoopen G.M."/>
            <person name="Coulibaly K."/>
            <person name="Kebe B.I."/>
            <person name="Melnick R.L."/>
            <person name="Guiltinan M.J."/>
            <person name="Tyler B.M."/>
            <person name="Meinhardt L.W."/>
            <person name="Bailey B.A."/>
        </authorList>
    </citation>
    <scope>NUCLEOTIDE SEQUENCE [LARGE SCALE GENOMIC DNA]</scope>
    <source>
        <strain evidence="9">sbr112.9</strain>
    </source>
</reference>
<dbReference type="Gene3D" id="1.20.5.110">
    <property type="match status" value="1"/>
</dbReference>
<dbReference type="GO" id="GO:0005794">
    <property type="term" value="C:Golgi apparatus"/>
    <property type="evidence" value="ECO:0007669"/>
    <property type="project" value="TreeGrafter"/>
</dbReference>
<dbReference type="GO" id="GO:0005484">
    <property type="term" value="F:SNAP receptor activity"/>
    <property type="evidence" value="ECO:0007669"/>
    <property type="project" value="InterPro"/>
</dbReference>
<keyword evidence="6 7" id="KW-0472">Membrane</keyword>
<evidence type="ECO:0000313" key="9">
    <source>
        <dbReference type="Proteomes" id="UP000237271"/>
    </source>
</evidence>
<evidence type="ECO:0000256" key="5">
    <source>
        <dbReference type="ARBA" id="ARBA00022989"/>
    </source>
</evidence>
<keyword evidence="9" id="KW-1185">Reference proteome</keyword>
<keyword evidence="3 7" id="KW-0812">Transmembrane</keyword>
<dbReference type="GO" id="GO:0012507">
    <property type="term" value="C:ER to Golgi transport vesicle membrane"/>
    <property type="evidence" value="ECO:0007669"/>
    <property type="project" value="TreeGrafter"/>
</dbReference>
<evidence type="ECO:0000313" key="8">
    <source>
        <dbReference type="EMBL" id="POM76272.1"/>
    </source>
</evidence>
<dbReference type="EMBL" id="NCKW01003484">
    <property type="protein sequence ID" value="POM76272.1"/>
    <property type="molecule type" value="Genomic_DNA"/>
</dbReference>
<protein>
    <recommendedName>
        <fullName evidence="10">t-SNARE coiled-coil homology domain-containing protein</fullName>
    </recommendedName>
</protein>
<accession>A0A2P4YEM1</accession>
<evidence type="ECO:0000256" key="1">
    <source>
        <dbReference type="ARBA" id="ARBA00004211"/>
    </source>
</evidence>
<comment type="subcellular location">
    <subcellularLocation>
        <location evidence="1">Membrane</location>
        <topology evidence="1">Single-pass type IV membrane protein</topology>
    </subcellularLocation>
</comment>
<dbReference type="GO" id="GO:0006906">
    <property type="term" value="P:vesicle fusion"/>
    <property type="evidence" value="ECO:0007669"/>
    <property type="project" value="TreeGrafter"/>
</dbReference>